<dbReference type="PROSITE" id="PS51340">
    <property type="entry name" value="MOSC"/>
    <property type="match status" value="1"/>
</dbReference>
<protein>
    <submittedName>
        <fullName evidence="2">MOSC domain-containing protein YiiM</fullName>
    </submittedName>
</protein>
<evidence type="ECO:0000313" key="2">
    <source>
        <dbReference type="EMBL" id="TCP34390.1"/>
    </source>
</evidence>
<comment type="caution">
    <text evidence="2">The sequence shown here is derived from an EMBL/GenBank/DDBJ whole genome shotgun (WGS) entry which is preliminary data.</text>
</comment>
<dbReference type="EMBL" id="SLXO01000005">
    <property type="protein sequence ID" value="TCP34390.1"/>
    <property type="molecule type" value="Genomic_DNA"/>
</dbReference>
<dbReference type="Proteomes" id="UP000295399">
    <property type="component" value="Unassembled WGS sequence"/>
</dbReference>
<name>A0A4R2PGB4_RHOSA</name>
<proteinExistence type="predicted"/>
<dbReference type="FunCoup" id="A0A4R2PGB4">
    <property type="interactions" value="49"/>
</dbReference>
<evidence type="ECO:0000259" key="1">
    <source>
        <dbReference type="PROSITE" id="PS51340"/>
    </source>
</evidence>
<dbReference type="OrthoDB" id="9786134at2"/>
<dbReference type="PANTHER" id="PTHR30212">
    <property type="entry name" value="PROTEIN YIIM"/>
    <property type="match status" value="1"/>
</dbReference>
<reference evidence="2 3" key="1">
    <citation type="submission" date="2019-03" db="EMBL/GenBank/DDBJ databases">
        <title>Genomic Encyclopedia of Type Strains, Phase IV (KMG-IV): sequencing the most valuable type-strain genomes for metagenomic binning, comparative biology and taxonomic classification.</title>
        <authorList>
            <person name="Goeker M."/>
        </authorList>
    </citation>
    <scope>NUCLEOTIDE SEQUENCE [LARGE SCALE GENOMIC DNA]</scope>
    <source>
        <strain evidence="2 3">DSM 2132</strain>
    </source>
</reference>
<dbReference type="InterPro" id="IPR052353">
    <property type="entry name" value="Benzoxazolinone_Detox_Enz"/>
</dbReference>
<dbReference type="GO" id="GO:0003824">
    <property type="term" value="F:catalytic activity"/>
    <property type="evidence" value="ECO:0007669"/>
    <property type="project" value="InterPro"/>
</dbReference>
<feature type="domain" description="MOSC" evidence="1">
    <location>
        <begin position="39"/>
        <end position="177"/>
    </location>
</feature>
<dbReference type="InterPro" id="IPR011037">
    <property type="entry name" value="Pyrv_Knase-like_insert_dom_sf"/>
</dbReference>
<gene>
    <name evidence="2" type="ORF">EV659_10515</name>
</gene>
<dbReference type="Gene3D" id="2.40.33.20">
    <property type="entry name" value="PK beta-barrel domain-like"/>
    <property type="match status" value="1"/>
</dbReference>
<keyword evidence="3" id="KW-1185">Reference proteome</keyword>
<dbReference type="GO" id="GO:0030151">
    <property type="term" value="F:molybdenum ion binding"/>
    <property type="evidence" value="ECO:0007669"/>
    <property type="project" value="InterPro"/>
</dbReference>
<dbReference type="Pfam" id="PF03473">
    <property type="entry name" value="MOSC"/>
    <property type="match status" value="1"/>
</dbReference>
<dbReference type="InParanoid" id="A0A4R2PGB4"/>
<sequence>MIAPTDRPNPPRPARLEALLVGEPKPFGPKGEPSAMDRQPVAGRLALGPEGLAGDRVADTRNHGGADKAVHHYPFDHYAVWATENPALAPRLTRPGAFGENLAARGWVESDICIGDVIAWGTAQLQVSQTRQPCWKLNVRFDTRTMARDVERTGRTGWYYRVLSPGHAGADDPLTLVDRPHPDWPLVRAHAVLTATPDRAALAALAALPALAAAHRDRARQRLARAARG</sequence>
<dbReference type="GO" id="GO:0030170">
    <property type="term" value="F:pyridoxal phosphate binding"/>
    <property type="evidence" value="ECO:0007669"/>
    <property type="project" value="InterPro"/>
</dbReference>
<accession>A0A4R2PGB4</accession>
<dbReference type="PANTHER" id="PTHR30212:SF2">
    <property type="entry name" value="PROTEIN YIIM"/>
    <property type="match status" value="1"/>
</dbReference>
<dbReference type="RefSeq" id="WP_132708331.1">
    <property type="nucleotide sequence ID" value="NZ_JACIGF010000005.1"/>
</dbReference>
<dbReference type="SUPFAM" id="SSF50800">
    <property type="entry name" value="PK beta-barrel domain-like"/>
    <property type="match status" value="1"/>
</dbReference>
<dbReference type="InterPro" id="IPR005302">
    <property type="entry name" value="MoCF_Sase_C"/>
</dbReference>
<evidence type="ECO:0000313" key="3">
    <source>
        <dbReference type="Proteomes" id="UP000295399"/>
    </source>
</evidence>
<organism evidence="2 3">
    <name type="scientific">Rhodothalassium salexigens DSM 2132</name>
    <dbReference type="NCBI Taxonomy" id="1188247"/>
    <lineage>
        <taxon>Bacteria</taxon>
        <taxon>Pseudomonadati</taxon>
        <taxon>Pseudomonadota</taxon>
        <taxon>Alphaproteobacteria</taxon>
        <taxon>Rhodothalassiales</taxon>
        <taxon>Rhodothalassiaceae</taxon>
        <taxon>Rhodothalassium</taxon>
    </lineage>
</organism>
<dbReference type="AlphaFoldDB" id="A0A4R2PGB4"/>